<organism evidence="7 8">
    <name type="scientific">Capillimicrobium parvum</name>
    <dbReference type="NCBI Taxonomy" id="2884022"/>
    <lineage>
        <taxon>Bacteria</taxon>
        <taxon>Bacillati</taxon>
        <taxon>Actinomycetota</taxon>
        <taxon>Thermoleophilia</taxon>
        <taxon>Solirubrobacterales</taxon>
        <taxon>Capillimicrobiaceae</taxon>
        <taxon>Capillimicrobium</taxon>
    </lineage>
</organism>
<dbReference type="KEGG" id="sbae:DSM104329_00288"/>
<dbReference type="Gene3D" id="3.40.50.150">
    <property type="entry name" value="Vaccinia Virus protein VP39"/>
    <property type="match status" value="1"/>
</dbReference>
<dbReference type="InterPro" id="IPR003333">
    <property type="entry name" value="CMAS"/>
</dbReference>
<keyword evidence="4" id="KW-0949">S-adenosyl-L-methionine</keyword>
<reference evidence="7" key="1">
    <citation type="journal article" date="2022" name="Int. J. Syst. Evol. Microbiol.">
        <title>Pseudomonas aegrilactucae sp. nov. and Pseudomonas morbosilactucae sp. nov., pathogens causing bacterial rot of lettuce in Japan.</title>
        <authorList>
            <person name="Sawada H."/>
            <person name="Fujikawa T."/>
            <person name="Satou M."/>
        </authorList>
    </citation>
    <scope>NUCLEOTIDE SEQUENCE</scope>
    <source>
        <strain evidence="7">0166_1</strain>
    </source>
</reference>
<evidence type="ECO:0000256" key="1">
    <source>
        <dbReference type="ARBA" id="ARBA00010815"/>
    </source>
</evidence>
<dbReference type="EC" id="2.1.1.-" evidence="7"/>
<keyword evidence="3 7" id="KW-0808">Transferase</keyword>
<evidence type="ECO:0000256" key="5">
    <source>
        <dbReference type="ARBA" id="ARBA00023098"/>
    </source>
</evidence>
<evidence type="ECO:0000256" key="4">
    <source>
        <dbReference type="ARBA" id="ARBA00022691"/>
    </source>
</evidence>
<evidence type="ECO:0000313" key="8">
    <source>
        <dbReference type="Proteomes" id="UP001162834"/>
    </source>
</evidence>
<evidence type="ECO:0000256" key="2">
    <source>
        <dbReference type="ARBA" id="ARBA00022603"/>
    </source>
</evidence>
<dbReference type="CDD" id="cd02440">
    <property type="entry name" value="AdoMet_MTases"/>
    <property type="match status" value="1"/>
</dbReference>
<dbReference type="InterPro" id="IPR029063">
    <property type="entry name" value="SAM-dependent_MTases_sf"/>
</dbReference>
<dbReference type="SMART" id="SM00828">
    <property type="entry name" value="PKS_MT"/>
    <property type="match status" value="1"/>
</dbReference>
<comment type="similarity">
    <text evidence="1">Belongs to the CFA/CMAS family.</text>
</comment>
<dbReference type="PIRSF" id="PIRSF003085">
    <property type="entry name" value="CMAS"/>
    <property type="match status" value="1"/>
</dbReference>
<dbReference type="SUPFAM" id="SSF53335">
    <property type="entry name" value="S-adenosyl-L-methionine-dependent methyltransferases"/>
    <property type="match status" value="1"/>
</dbReference>
<dbReference type="PANTHER" id="PTHR43667:SF1">
    <property type="entry name" value="CYCLOPROPANE-FATTY-ACYL-PHOSPHOLIPID SYNTHASE"/>
    <property type="match status" value="1"/>
</dbReference>
<dbReference type="GO" id="GO:0032259">
    <property type="term" value="P:methylation"/>
    <property type="evidence" value="ECO:0007669"/>
    <property type="project" value="UniProtKB-KW"/>
</dbReference>
<name>A0A9E6XUC6_9ACTN</name>
<keyword evidence="2 7" id="KW-0489">Methyltransferase</keyword>
<dbReference type="GO" id="GO:0008168">
    <property type="term" value="F:methyltransferase activity"/>
    <property type="evidence" value="ECO:0007669"/>
    <property type="project" value="UniProtKB-KW"/>
</dbReference>
<protein>
    <submittedName>
        <fullName evidence="7">Fatty acid methyltransferase</fullName>
        <ecNumber evidence="7">2.1.1.-</ecNumber>
    </submittedName>
</protein>
<dbReference type="EMBL" id="CP087164">
    <property type="protein sequence ID" value="UGS33921.1"/>
    <property type="molecule type" value="Genomic_DNA"/>
</dbReference>
<evidence type="ECO:0000259" key="6">
    <source>
        <dbReference type="SMART" id="SM00828"/>
    </source>
</evidence>
<evidence type="ECO:0000313" key="7">
    <source>
        <dbReference type="EMBL" id="UGS33921.1"/>
    </source>
</evidence>
<keyword evidence="8" id="KW-1185">Reference proteome</keyword>
<proteinExistence type="inferred from homology"/>
<dbReference type="Proteomes" id="UP001162834">
    <property type="component" value="Chromosome"/>
</dbReference>
<dbReference type="PANTHER" id="PTHR43667">
    <property type="entry name" value="CYCLOPROPANE-FATTY-ACYL-PHOSPHOLIPID SYNTHASE"/>
    <property type="match status" value="1"/>
</dbReference>
<dbReference type="GO" id="GO:0008610">
    <property type="term" value="P:lipid biosynthetic process"/>
    <property type="evidence" value="ECO:0007669"/>
    <property type="project" value="InterPro"/>
</dbReference>
<accession>A0A9E6XUC6</accession>
<dbReference type="Pfam" id="PF02353">
    <property type="entry name" value="CMAS"/>
    <property type="match status" value="1"/>
</dbReference>
<keyword evidence="5" id="KW-0443">Lipid metabolism</keyword>
<sequence length="434" mass="47383">MSAADTAAPLVARVDELAPGARTIRIRFWDGSELPSADGDPDAPAVILRSPRALSHVAWRPGEIGVARAWVSGEVDSDGDIERILTLRTRFEGLHFGSAELALLARTARRLGALRGGKPPIPETEFRKDGRLHSLVRDRSAISHHYDVSNEFYGLVLGPSMVYSCAYFADPSESVDVAQERKLELICRKLRLTEDERFLDIGCGWGSLVIHAAREHGVRAVGVTISEAQAELARARVRGAGLADRVEIRVADYRELTDGPYDKVASVGMYEHVGRGELVAYFASVKALVRPGGLFLNHGIARIAPHVKRRPWASDATFLSRYVFPDGELSLLGTAIEAAERAGLETRDDESLREHYALTLRAWVANLAAHREQAVAIAGSERERIWRLYMTGAALAFEAGEIGVHQTVFAIPGGRHGLPLVRKGLLPHASAPSH</sequence>
<dbReference type="AlphaFoldDB" id="A0A9E6XUC6"/>
<dbReference type="InterPro" id="IPR020803">
    <property type="entry name" value="MeTfrase_dom"/>
</dbReference>
<dbReference type="RefSeq" id="WP_259313609.1">
    <property type="nucleotide sequence ID" value="NZ_CP087164.1"/>
</dbReference>
<dbReference type="InterPro" id="IPR050723">
    <property type="entry name" value="CFA/CMAS"/>
</dbReference>
<gene>
    <name evidence="7" type="ORF">DSM104329_00288</name>
</gene>
<evidence type="ECO:0000256" key="3">
    <source>
        <dbReference type="ARBA" id="ARBA00022679"/>
    </source>
</evidence>
<feature type="domain" description="Polyketide synthase-like methyltransferase" evidence="6">
    <location>
        <begin position="152"/>
        <end position="396"/>
    </location>
</feature>